<dbReference type="SUPFAM" id="SSF52518">
    <property type="entry name" value="Thiamin diphosphate-binding fold (THDP-binding)"/>
    <property type="match status" value="2"/>
</dbReference>
<dbReference type="InterPro" id="IPR023784">
    <property type="entry name" value="2oxoglutarate_DH_E1_bac"/>
</dbReference>
<dbReference type="Proteomes" id="UP001235840">
    <property type="component" value="Unassembled WGS sequence"/>
</dbReference>
<keyword evidence="2 6" id="KW-0560">Oxidoreductase</keyword>
<dbReference type="InterPro" id="IPR029061">
    <property type="entry name" value="THDP-binding"/>
</dbReference>
<dbReference type="InterPro" id="IPR011603">
    <property type="entry name" value="2oxoglutarate_DH_E1"/>
</dbReference>
<dbReference type="Gene3D" id="3.40.50.11610">
    <property type="entry name" value="Multifunctional 2-oxoglutarate metabolism enzyme, C-terminal domain"/>
    <property type="match status" value="1"/>
</dbReference>
<feature type="coiled-coil region" evidence="7">
    <location>
        <begin position="537"/>
        <end position="564"/>
    </location>
</feature>
<comment type="cofactor">
    <cofactor evidence="1 6">
        <name>thiamine diphosphate</name>
        <dbReference type="ChEBI" id="CHEBI:58937"/>
    </cofactor>
</comment>
<evidence type="ECO:0000256" key="1">
    <source>
        <dbReference type="ARBA" id="ARBA00001964"/>
    </source>
</evidence>
<comment type="catalytic activity">
    <reaction evidence="5 6">
        <text>N(6)-[(R)-lipoyl]-L-lysyl-[protein] + 2-oxoglutarate + H(+) = N(6)-[(R)-S(8)-succinyldihydrolipoyl]-L-lysyl-[protein] + CO2</text>
        <dbReference type="Rhea" id="RHEA:12188"/>
        <dbReference type="Rhea" id="RHEA-COMP:10474"/>
        <dbReference type="Rhea" id="RHEA-COMP:20092"/>
        <dbReference type="ChEBI" id="CHEBI:15378"/>
        <dbReference type="ChEBI" id="CHEBI:16526"/>
        <dbReference type="ChEBI" id="CHEBI:16810"/>
        <dbReference type="ChEBI" id="CHEBI:83099"/>
        <dbReference type="ChEBI" id="CHEBI:83120"/>
        <dbReference type="EC" id="1.2.4.2"/>
    </reaction>
</comment>
<dbReference type="PIRSF" id="PIRSF000157">
    <property type="entry name" value="Oxoglu_dh_E1"/>
    <property type="match status" value="1"/>
</dbReference>
<evidence type="ECO:0000259" key="8">
    <source>
        <dbReference type="SMART" id="SM00861"/>
    </source>
</evidence>
<evidence type="ECO:0000256" key="6">
    <source>
        <dbReference type="HAMAP-Rule" id="MF_01169"/>
    </source>
</evidence>
<dbReference type="HAMAP" id="MF_01169">
    <property type="entry name" value="SucA_OdhA"/>
    <property type="match status" value="1"/>
</dbReference>
<dbReference type="NCBIfam" id="TIGR00239">
    <property type="entry name" value="2oxo_dh_E1"/>
    <property type="match status" value="1"/>
</dbReference>
<comment type="similarity">
    <text evidence="6">Belongs to the alpha-ketoglutarate dehydrogenase family.</text>
</comment>
<dbReference type="Pfam" id="PF02779">
    <property type="entry name" value="Transket_pyr"/>
    <property type="match status" value="1"/>
</dbReference>
<dbReference type="Gene3D" id="3.40.50.12470">
    <property type="match status" value="1"/>
</dbReference>
<dbReference type="InterPro" id="IPR001017">
    <property type="entry name" value="DH_E1"/>
</dbReference>
<evidence type="ECO:0000256" key="4">
    <source>
        <dbReference type="ARBA" id="ARBA00023152"/>
    </source>
</evidence>
<reference evidence="9 10" key="1">
    <citation type="submission" date="2023-07" db="EMBL/GenBank/DDBJ databases">
        <title>Genomic Encyclopedia of Type Strains, Phase IV (KMG-IV): sequencing the most valuable type-strain genomes for metagenomic binning, comparative biology and taxonomic classification.</title>
        <authorList>
            <person name="Goeker M."/>
        </authorList>
    </citation>
    <scope>NUCLEOTIDE SEQUENCE [LARGE SCALE GENOMIC DNA]</scope>
    <source>
        <strain evidence="9 10">DSM 12751</strain>
    </source>
</reference>
<keyword evidence="3 6" id="KW-0786">Thiamine pyrophosphate</keyword>
<sequence length="972" mass="109773">MKNKQSQSDPWKRFHGPNLGYLNTLYEKYSEDPGTVEPDIREIFDQWGAPPLAEVLKNGVANGGSKGKADRGTQAISKAEQMNVHVDKASIEAVHADKIVALEKLAQNIRTYGHCEAKVNPLKQEKDQNNRLLDPEYYGLSEEDLKGLPATMIWPNHDLASNENAFEGICRLKKLYTGPISFEFHHVHHLKEREWLTQMVESGELDQPISTEDKIELLQSLTKVETFEKFLHRTFVGQKRFSIEGLDSLVPLINELIRSAVSDGVQHTFMGMAHRGRLNVLAHILEKPYEAIFAEFHNAPNQELVPSEGSVGINYGWSGDVKYHLGASRKFTKGSEVSAKVTLANNPSHLEFVNPVVEGFTRAAQEKSDQAGYPEQKSEQALAILVHGDAAFPGQGVVTETLNLSRLRGYKIGGSIHIIANNRIGFTTEMRDARSTKYASDPAKGFEIPIIHVNADDPEACLAAARLACKYRLLFQKDFLIDLVGYRRYGHNETDDPSTTHFQLYDQINNHSTVRRLYADQLLEEGIISAEAVDEMEKQAEVQIQAAYKKLKEQEKHKEEYDVKDTYKPTSAEFQEKLDKINTAVPIEALRKINENLLIRPEGFTIYPKLERILKRREEALLVDGYVDWGLAETLAFATILKDGTAIRLTGQDSERGTFAHRHLILHDAENERTYSPLHTLPEAKASFSIYNSPLSEAAAMGFEYGYDSFAANSLVLWEAQFGDFVNAAQVLLDQFLAAGKAKWGQQSGLVLLLPHGYEGQGPEHSSARLERFLQQSAENNWTVVNVTKAAQYFHLLRRQAAELQKNEARPLVIMSPKSLIREKRVYSPSTAFSEGRFEPILEQEGLGKETEKVKRLLFCSGKVAVDLEAELNTEEHTTLHIVRIEQLYPFPESRVSEIIERFKNLQEVVWVQEEPQNMGPWTYMEPKLKALLPESIQVKYVGRQARSSPAEGQPNVHKKEQIRIVREALSQ</sequence>
<dbReference type="PANTHER" id="PTHR23152">
    <property type="entry name" value="2-OXOGLUTARATE DEHYDROGENASE"/>
    <property type="match status" value="1"/>
</dbReference>
<dbReference type="EC" id="1.2.4.2" evidence="6"/>
<proteinExistence type="inferred from homology"/>
<accession>A0ABT9W1B8</accession>
<keyword evidence="4 6" id="KW-0324">Glycolysis</keyword>
<dbReference type="Gene3D" id="1.10.287.1150">
    <property type="entry name" value="TPP helical domain"/>
    <property type="match status" value="1"/>
</dbReference>
<comment type="function">
    <text evidence="6">E1 component of the 2-oxoglutarate dehydrogenase (OGDH) complex which catalyzes the decarboxylation of 2-oxoglutarate, the first step in the conversion of 2-oxoglutarate to succinyl-CoA and CO(2).</text>
</comment>
<organism evidence="9 10">
    <name type="scientific">Caldalkalibacillus horti</name>
    <dbReference type="NCBI Taxonomy" id="77523"/>
    <lineage>
        <taxon>Bacteria</taxon>
        <taxon>Bacillati</taxon>
        <taxon>Bacillota</taxon>
        <taxon>Bacilli</taxon>
        <taxon>Bacillales</taxon>
        <taxon>Bacillaceae</taxon>
        <taxon>Caldalkalibacillus</taxon>
    </lineage>
</organism>
<keyword evidence="7" id="KW-0175">Coiled coil</keyword>
<evidence type="ECO:0000256" key="3">
    <source>
        <dbReference type="ARBA" id="ARBA00023052"/>
    </source>
</evidence>
<keyword evidence="10" id="KW-1185">Reference proteome</keyword>
<dbReference type="InterPro" id="IPR005475">
    <property type="entry name" value="Transketolase-like_Pyr-bd"/>
</dbReference>
<comment type="caution">
    <text evidence="9">The sequence shown here is derived from an EMBL/GenBank/DDBJ whole genome shotgun (WGS) entry which is preliminary data.</text>
</comment>
<evidence type="ECO:0000256" key="2">
    <source>
        <dbReference type="ARBA" id="ARBA00023002"/>
    </source>
</evidence>
<protein>
    <recommendedName>
        <fullName evidence="6">2-oxoglutarate dehydrogenase E1 component</fullName>
        <ecNumber evidence="6">1.2.4.2</ecNumber>
    </recommendedName>
    <alternativeName>
        <fullName evidence="6">Alpha-ketoglutarate dehydrogenase</fullName>
    </alternativeName>
</protein>
<dbReference type="InterPro" id="IPR031717">
    <property type="entry name" value="ODO-1/KGD_C"/>
</dbReference>
<dbReference type="InterPro" id="IPR042179">
    <property type="entry name" value="KGD_C_sf"/>
</dbReference>
<evidence type="ECO:0000313" key="9">
    <source>
        <dbReference type="EMBL" id="MDQ0167049.1"/>
    </source>
</evidence>
<feature type="domain" description="Transketolase-like pyrimidine-binding" evidence="8">
    <location>
        <begin position="627"/>
        <end position="823"/>
    </location>
</feature>
<dbReference type="EMBL" id="JAUSTY010000012">
    <property type="protein sequence ID" value="MDQ0167049.1"/>
    <property type="molecule type" value="Genomic_DNA"/>
</dbReference>
<dbReference type="Pfam" id="PF00676">
    <property type="entry name" value="E1_dh"/>
    <property type="match status" value="1"/>
</dbReference>
<name>A0ABT9W1B8_9BACI</name>
<dbReference type="CDD" id="cd02016">
    <property type="entry name" value="TPP_E1_OGDC_like"/>
    <property type="match status" value="1"/>
</dbReference>
<gene>
    <name evidence="6" type="primary">odhA</name>
    <name evidence="9" type="ORF">J2S11_002966</name>
</gene>
<evidence type="ECO:0000256" key="5">
    <source>
        <dbReference type="ARBA" id="ARBA00051911"/>
    </source>
</evidence>
<dbReference type="NCBIfam" id="NF008907">
    <property type="entry name" value="PRK12270.1"/>
    <property type="match status" value="1"/>
</dbReference>
<evidence type="ECO:0000256" key="7">
    <source>
        <dbReference type="SAM" id="Coils"/>
    </source>
</evidence>
<dbReference type="GO" id="GO:0004591">
    <property type="term" value="F:oxoglutarate dehydrogenase (succinyl-transferring) activity"/>
    <property type="evidence" value="ECO:0007669"/>
    <property type="project" value="UniProtKB-EC"/>
</dbReference>
<evidence type="ECO:0000313" key="10">
    <source>
        <dbReference type="Proteomes" id="UP001235840"/>
    </source>
</evidence>
<dbReference type="Pfam" id="PF16870">
    <property type="entry name" value="OxoGdeHyase_C"/>
    <property type="match status" value="1"/>
</dbReference>
<dbReference type="Gene3D" id="3.40.50.970">
    <property type="match status" value="1"/>
</dbReference>
<comment type="subunit">
    <text evidence="6">Homodimer. Part of the 2-oxoglutarate dehydrogenase (OGDH) complex composed of E1 (2-oxoglutarate dehydrogenase), E2 (dihydrolipoamide succinyltransferase) and E3 (dihydrolipoamide dehydrogenase); the complex contains multiple copies of the three enzymatic components (E1, E2 and E3).</text>
</comment>
<dbReference type="NCBIfam" id="NF006914">
    <property type="entry name" value="PRK09404.1"/>
    <property type="match status" value="1"/>
</dbReference>
<dbReference type="SMART" id="SM00861">
    <property type="entry name" value="Transket_pyr"/>
    <property type="match status" value="1"/>
</dbReference>
<dbReference type="PANTHER" id="PTHR23152:SF4">
    <property type="entry name" value="2-OXOADIPATE DEHYDROGENASE COMPLEX COMPONENT E1"/>
    <property type="match status" value="1"/>
</dbReference>